<feature type="domain" description="Cadherin" evidence="15">
    <location>
        <begin position="675"/>
        <end position="775"/>
    </location>
</feature>
<dbReference type="FunFam" id="2.60.40.60:FF:000081">
    <property type="entry name" value="protocadherin Fat 4"/>
    <property type="match status" value="1"/>
</dbReference>
<dbReference type="RefSeq" id="XP_032812178.1">
    <property type="nucleotide sequence ID" value="XM_032956287.1"/>
</dbReference>
<comment type="subcellular location">
    <subcellularLocation>
        <location evidence="1">Cell membrane</location>
        <topology evidence="1">Single-pass type I membrane protein</topology>
    </subcellularLocation>
</comment>
<evidence type="ECO:0000313" key="17">
    <source>
        <dbReference type="RefSeq" id="XP_032812178.1"/>
    </source>
</evidence>
<feature type="domain" description="Cadherin" evidence="15">
    <location>
        <begin position="2149"/>
        <end position="2252"/>
    </location>
</feature>
<dbReference type="GO" id="GO:0005509">
    <property type="term" value="F:calcium ion binding"/>
    <property type="evidence" value="ECO:0007669"/>
    <property type="project" value="UniProtKB-UniRule"/>
</dbReference>
<evidence type="ECO:0000256" key="6">
    <source>
        <dbReference type="ARBA" id="ARBA00022837"/>
    </source>
</evidence>
<evidence type="ECO:0000256" key="9">
    <source>
        <dbReference type="ARBA" id="ARBA00023136"/>
    </source>
</evidence>
<evidence type="ECO:0000256" key="14">
    <source>
        <dbReference type="SAM" id="SignalP"/>
    </source>
</evidence>
<feature type="domain" description="Cadherin" evidence="15">
    <location>
        <begin position="1519"/>
        <end position="1623"/>
    </location>
</feature>
<keyword evidence="6 11" id="KW-0106">Calcium</keyword>
<dbReference type="PANTHER" id="PTHR24026:SF136">
    <property type="entry name" value="PROTOCADHERIN-23"/>
    <property type="match status" value="1"/>
</dbReference>
<dbReference type="Gene3D" id="2.60.40.60">
    <property type="entry name" value="Cadherins"/>
    <property type="match status" value="27"/>
</dbReference>
<feature type="domain" description="Cadherin" evidence="15">
    <location>
        <begin position="1835"/>
        <end position="1939"/>
    </location>
</feature>
<dbReference type="GO" id="GO:0003007">
    <property type="term" value="P:heart morphogenesis"/>
    <property type="evidence" value="ECO:0007669"/>
    <property type="project" value="UniProtKB-ARBA"/>
</dbReference>
<feature type="region of interest" description="Disordered" evidence="12">
    <location>
        <begin position="1617"/>
        <end position="1650"/>
    </location>
</feature>
<feature type="domain" description="Cadherin" evidence="15">
    <location>
        <begin position="2041"/>
        <end position="2148"/>
    </location>
</feature>
<proteinExistence type="predicted"/>
<evidence type="ECO:0000256" key="4">
    <source>
        <dbReference type="ARBA" id="ARBA00022729"/>
    </source>
</evidence>
<dbReference type="PROSITE" id="PS50268">
    <property type="entry name" value="CADHERIN_2"/>
    <property type="match status" value="26"/>
</dbReference>
<feature type="region of interest" description="Disordered" evidence="12">
    <location>
        <begin position="778"/>
        <end position="818"/>
    </location>
</feature>
<feature type="domain" description="Cadherin" evidence="15">
    <location>
        <begin position="981"/>
        <end position="1094"/>
    </location>
</feature>
<dbReference type="CDD" id="cd11304">
    <property type="entry name" value="Cadherin_repeat"/>
    <property type="match status" value="26"/>
</dbReference>
<organism evidence="16 17">
    <name type="scientific">Petromyzon marinus</name>
    <name type="common">Sea lamprey</name>
    <dbReference type="NCBI Taxonomy" id="7757"/>
    <lineage>
        <taxon>Eukaryota</taxon>
        <taxon>Metazoa</taxon>
        <taxon>Chordata</taxon>
        <taxon>Craniata</taxon>
        <taxon>Vertebrata</taxon>
        <taxon>Cyclostomata</taxon>
        <taxon>Hyperoartia</taxon>
        <taxon>Petromyzontiformes</taxon>
        <taxon>Petromyzontidae</taxon>
        <taxon>Petromyzon</taxon>
    </lineage>
</organism>
<feature type="compositionally biased region" description="Low complexity" evidence="12">
    <location>
        <begin position="3025"/>
        <end position="3039"/>
    </location>
</feature>
<evidence type="ECO:0000256" key="10">
    <source>
        <dbReference type="ARBA" id="ARBA00023180"/>
    </source>
</evidence>
<feature type="compositionally biased region" description="Low complexity" evidence="12">
    <location>
        <begin position="3000"/>
        <end position="3011"/>
    </location>
</feature>
<dbReference type="GO" id="GO:0048729">
    <property type="term" value="P:tissue morphogenesis"/>
    <property type="evidence" value="ECO:0007669"/>
    <property type="project" value="UniProtKB-ARBA"/>
</dbReference>
<protein>
    <submittedName>
        <fullName evidence="17">Protocadherin-16</fullName>
    </submittedName>
</protein>
<feature type="compositionally biased region" description="Low complexity" evidence="12">
    <location>
        <begin position="3125"/>
        <end position="3135"/>
    </location>
</feature>
<feature type="domain" description="Cadherin" evidence="15">
    <location>
        <begin position="456"/>
        <end position="569"/>
    </location>
</feature>
<dbReference type="FunFam" id="2.60.40.60:FF:000007">
    <property type="entry name" value="Protocadherin alpha 2"/>
    <property type="match status" value="1"/>
</dbReference>
<dbReference type="SMART" id="SM00112">
    <property type="entry name" value="CA"/>
    <property type="match status" value="27"/>
</dbReference>
<feature type="domain" description="Cadherin" evidence="15">
    <location>
        <begin position="1123"/>
        <end position="1190"/>
    </location>
</feature>
<feature type="domain" description="Cadherin" evidence="15">
    <location>
        <begin position="2801"/>
        <end position="2908"/>
    </location>
</feature>
<feature type="domain" description="Cadherin" evidence="15">
    <location>
        <begin position="776"/>
        <end position="875"/>
    </location>
</feature>
<dbReference type="PRINTS" id="PR00205">
    <property type="entry name" value="CADHERIN"/>
</dbReference>
<feature type="domain" description="Cadherin" evidence="15">
    <location>
        <begin position="570"/>
        <end position="674"/>
    </location>
</feature>
<feature type="domain" description="Cadherin" evidence="15">
    <location>
        <begin position="2475"/>
        <end position="2588"/>
    </location>
</feature>
<dbReference type="SUPFAM" id="SSF49313">
    <property type="entry name" value="Cadherin-like"/>
    <property type="match status" value="27"/>
</dbReference>
<dbReference type="Proteomes" id="UP001318040">
    <property type="component" value="Chromosome 18"/>
</dbReference>
<feature type="transmembrane region" description="Helical" evidence="13">
    <location>
        <begin position="2915"/>
        <end position="2940"/>
    </location>
</feature>
<evidence type="ECO:0000256" key="8">
    <source>
        <dbReference type="ARBA" id="ARBA00022989"/>
    </source>
</evidence>
<feature type="region of interest" description="Disordered" evidence="12">
    <location>
        <begin position="3115"/>
        <end position="3145"/>
    </location>
</feature>
<feature type="domain" description="Cadherin" evidence="15">
    <location>
        <begin position="2589"/>
        <end position="2690"/>
    </location>
</feature>
<feature type="compositionally biased region" description="Basic and acidic residues" evidence="12">
    <location>
        <begin position="778"/>
        <end position="789"/>
    </location>
</feature>
<feature type="domain" description="Cadherin" evidence="15">
    <location>
        <begin position="1194"/>
        <end position="1298"/>
    </location>
</feature>
<feature type="region of interest" description="Disordered" evidence="12">
    <location>
        <begin position="2992"/>
        <end position="3054"/>
    </location>
</feature>
<dbReference type="KEGG" id="pmrn:116943479"/>
<feature type="domain" description="Cadherin" evidence="15">
    <location>
        <begin position="1624"/>
        <end position="1728"/>
    </location>
</feature>
<dbReference type="InterPro" id="IPR015919">
    <property type="entry name" value="Cadherin-like_sf"/>
</dbReference>
<feature type="domain" description="Cadherin" evidence="15">
    <location>
        <begin position="1297"/>
        <end position="1408"/>
    </location>
</feature>
<feature type="domain" description="Cadherin" evidence="15">
    <location>
        <begin position="2691"/>
        <end position="2800"/>
    </location>
</feature>
<dbReference type="PROSITE" id="PS00232">
    <property type="entry name" value="CADHERIN_1"/>
    <property type="match status" value="11"/>
</dbReference>
<dbReference type="InterPro" id="IPR002126">
    <property type="entry name" value="Cadherin-like_dom"/>
</dbReference>
<reference evidence="17" key="1">
    <citation type="submission" date="2025-08" db="UniProtKB">
        <authorList>
            <consortium name="RefSeq"/>
        </authorList>
    </citation>
    <scope>IDENTIFICATION</scope>
    <source>
        <tissue evidence="17">Sperm</tissue>
    </source>
</reference>
<dbReference type="FunFam" id="2.60.40.60:FF:000033">
    <property type="entry name" value="FAT atypical cadherin 1"/>
    <property type="match status" value="1"/>
</dbReference>
<keyword evidence="9 13" id="KW-0472">Membrane</keyword>
<feature type="region of interest" description="Disordered" evidence="12">
    <location>
        <begin position="3284"/>
        <end position="3306"/>
    </location>
</feature>
<feature type="chain" id="PRO_5042572012" evidence="14">
    <location>
        <begin position="31"/>
        <end position="3306"/>
    </location>
</feature>
<evidence type="ECO:0000256" key="3">
    <source>
        <dbReference type="ARBA" id="ARBA00022692"/>
    </source>
</evidence>
<evidence type="ECO:0000259" key="15">
    <source>
        <dbReference type="PROSITE" id="PS50268"/>
    </source>
</evidence>
<keyword evidence="2" id="KW-1003">Cell membrane</keyword>
<dbReference type="GeneID" id="116943479"/>
<evidence type="ECO:0000256" key="2">
    <source>
        <dbReference type="ARBA" id="ARBA00022475"/>
    </source>
</evidence>
<evidence type="ECO:0000256" key="11">
    <source>
        <dbReference type="PROSITE-ProRule" id="PRU00043"/>
    </source>
</evidence>
<feature type="domain" description="Cadherin" evidence="15">
    <location>
        <begin position="2367"/>
        <end position="2471"/>
    </location>
</feature>
<feature type="domain" description="Cadherin" evidence="15">
    <location>
        <begin position="2252"/>
        <end position="2366"/>
    </location>
</feature>
<keyword evidence="3 13" id="KW-0812">Transmembrane</keyword>
<dbReference type="FunFam" id="2.60.40.60:FF:000020">
    <property type="entry name" value="Dachsous cadherin-related 1b"/>
    <property type="match status" value="8"/>
</dbReference>
<evidence type="ECO:0000256" key="5">
    <source>
        <dbReference type="ARBA" id="ARBA00022737"/>
    </source>
</evidence>
<sequence length="3306" mass="347423">MASRGGAAAVGSLCCWLTFLASLSPPGASGVQLELRILEEQPAGAPVGDLSAALPSGTVAHGFFISDSGDSGVNDAFHIAQLTGAIVTARPLDREARDRYSFVAVTLSGVTISVLIHVADVNDHAPRFPRADVGFNVSERTPRGTRLPLDAAVDADVGEFDVQGYEIRDGNAGGAFRLDASRAAAGNVELVVDGPLDRESVARYELLLEAFDGGIPPRRGALRVHVAVLDVNDNSPVFNQTRYDVAVSENTAPGTAILRVFATDKDDGPNGVVIYSINRRQSDPDEIFVIDAHAGVITLSQPLDFETKTVHELVIQARDNATQPEYDVAFVTINVEDYNDNQPSISIIFLSESGEAEISEGASPGDFVARISASDPDAADRAQVNVSMAGGDGKFGLTTKDTVVYLICVDQSLDREEKDAYSITVVATDSGSPPLRATANFSLQIRDVNDNAPVFEQAEYLASVPDSAPVGTPVLQVSAADRDSGVNADVRYALEASARGHPAAWFSVDPSSGWLRTAAPLDRAAHPRPRLTVVARDDGRPSLSASAAVTVTIEDAAGLHGLDAGPPVFSQVVYNTSLPVNARAGTCFLQVRASLPRGGGGGTGPVSFSLDGARGGPVPFRIDPPSGWICTTGALGPDAAPYLLAARAHDGAGHTSQSLVRVSLGSVTPRPPEFYPATYTVHVLRGSAAGTRVTAVVATDGSPGPLIYSIGSGNQDSLFRLEPSSGVISLARHAGDVPATVRALSVRARGAGGLSHAPANVSVSFVSPGRAAPLFSRERHTESVPEDARVGTSVGTARASSTAGRVRHTLSGGDPHGRFAVEPLSGTIRTRAPLDHETAPVATLAVTASSGEPPVYSTATVTVLVGDVNDNAPTFAAGRNDAVALPRGARVGSAVYTARATDADSGPNGQVRYRLRASAGGRFGVNSSTGSVTLLTSLSTEPGDVSRQVVVLAEDAGTPALTATLTLSVLMPGDRGGLAFEQETYHLAVGVNTAPNTRLLRLSARGDGGDSRVAYGLRDAGQAAGAAGGGGGVSVAPSDGWLYVRRSLEREAPGVRTLHALAWDPAAPSERTATATVSLTVTAARDGGSCAPGVGARRLHVPENRPAWTSLGGMPQAAGGQLARAQYRLSPAHDHFHIDAVTGELSTRMALDREEQDEYRLQVVVTRAGAEESVTVCVTVTDDNDNTPTFLTMATNPLELQVHPGADSGWTLGRLTALDPDAGENGTVVYSLAGPDAPWFRIHADSGVVSTAGWLGAERTRYSLVVTAADRGQPPLNSSMPLHVQVRATKGLVEAPESSVVELVAVEGTRPGTVIGSVCANASSGVGCKSDAEVLYRIVGGTDRWGTFGVDATTGHVYLARELDYEVSPTYQLQVAVETVTAAFTSPGRSLLLVSVSVTDVNEHAPRFAQEAPRISVQEGLPVGRAVHTFRATDADGSLPNRDVRYELALQTPGSPAAFALDPVSGVLSTAAALDREAVPAFLLVVRATDQAREPARRRASEVTALVTVGDDNDNAPVFLSANRSAVPENAPPGFPIMHVVARDADLAENGTVRYAIADGDKDGAFDLHPVTGLLSVARPLDRERRAEYTITVDARDGGRPQRSSSLLVTVALRDVNDEPPRFPQHEQAASVRENAAPNTPVTRLQATDPDAGANGALEFEIPEGVADGCFRIHRSSGQMSTTRSLDREERGEYDVPVLVRDGGRPARWAVTVVRVAVVDENDHAPRFGPHFAGMQLQVPENREPGPLLPLSAWDPDAGENGRVTFHIVGGDPRGDFLVHADEGLLSTARPLDREAVSSYELRLEARDRGEPARSHAIAVSVSVTDENDHAPAFPQPAYQASLPEDAPPGTSVLRAAAVDPDQGPNAALAYWLEGSAGGAFRVDERSGTVRTRSPLDREARDSYRFFVVAADSSPSHPRSASVAVTVTVRDVNDNAPVFLQELLEVGVPAASVDGEVLGRLQARDADYGPNAAVLYRVQDPRVTVDSRTGELRARPAWGGAPTSWDPIVVTATDQGSPPHSASALLLLTRQNAAHAALRFSRQLYAATLPEHTPRGTIVATVEAAYQDGSSGRIIYSIVPINNQNIFYIDSNTGAVRVQDAAALDYEASPRLRAVVSAKAEAGGGRGPQAFAVLEVTLTDVNDHEPVFQHDRYVAFVREQSGYGTDIATVLAKDRDDGSSRELVYSIPSVEHASIFQINRHGNISTNTILDHEITDFYRVVVWAVDQGSPPLTGSTTLSVFVVDTNDNTPTIPRPPKLSLREDVEPGSLVTLVTANDVDSYPALEYSLAAGAGGAPASGPHVAEGGGAGGPFGLVRWQGQLLLSRALDRERAARHTVSVLAWDGRHATVGNLTLHVTDVNDNAPAFDQPHYRASVVADSPEGTAVARVVALDPDAEENGRVSYRVASSSTAGFSVHQLNGSVVVTDPLQVNSSDGLAWLVVEARDGGRPPLTASVPVFVELSRGPVSPPLLRVHVARAHGLSVSEDAASGTVLTTLTAETAPRDGEGVAYSIVAGDEGGIFAVDTRRTSSTAAPDATGSLLLLGPLDFETKAFYNLTIVAFDGTGAHGNATVNAIVRVTDVNDNPPVFSTPEYHASVDEDLAVGTGVVRVAATDPDSQLSGGIHYGISSGNERSLFGIGESSGAISLLRPLDREQQEQHNLTVLAWDGAHAAIAVVSINVEDVNDNAPFFPAERLYASVLENEPAGSLVAVLRAVDRDTGPYGTLSYSTLNHSAESVASEGAGVFTLDPVTGELRTRVALDRESVSRYALGVRAQDLGGLSATVGVIVHVTGVDEFDPTFTEATYQFTVLENAQAGESVGVVSATDKDGGLDGIVLYYLKYPSVYFGINETTGHIYLKVNSRTGLHQRRFRRDAREVFLKILAKSPLPESRISIAVAVMDVTHTAIGIEREGSSIVLAVGLAVGFGAFAVVLIVLLVVLIRRKRQSGKGGGGKAGGSGRPSQMDMQLVEPADMYRTVLPHYSAVGPALMGPDFPDHSAHSHSSGRGSAEGDAAADDEIRMITENPARGPHGYHGPAGAHSTLRGPDSGIQHDTDHLSDVSHVTHLSSEMRGGGGLGANEVSGLRSPLASVADECDSGRRSDSIRNFILQTLQQAERAANHGGNREAGAASRVSRGSSEDGRPPVEGALTSIVASEEELRGSYDWDYLLNWSPRFQPLAGVFAEIGRLKDESLHSQQKSSALRARVQHKPHVLPPPLITSVVPPGTRAVAPRPVMSWTTIPRSPITHEPLSTSHAMSPSLTPSLSPLATRSPVVSPFVTSQTHGPTAVIFGNGQSPDGAGEDPEMHI</sequence>
<dbReference type="CTD" id="8642"/>
<gene>
    <name evidence="17" type="primary">DCHS1</name>
</gene>
<keyword evidence="10" id="KW-0325">Glycoprotein</keyword>
<evidence type="ECO:0000256" key="12">
    <source>
        <dbReference type="SAM" id="MobiDB-lite"/>
    </source>
</evidence>
<dbReference type="Pfam" id="PF00028">
    <property type="entry name" value="Cadherin"/>
    <property type="match status" value="19"/>
</dbReference>
<feature type="compositionally biased region" description="Polar residues" evidence="12">
    <location>
        <begin position="1637"/>
        <end position="1646"/>
    </location>
</feature>
<feature type="domain" description="Cadherin" evidence="15">
    <location>
        <begin position="29"/>
        <end position="128"/>
    </location>
</feature>
<dbReference type="InterPro" id="IPR020894">
    <property type="entry name" value="Cadherin_CS"/>
</dbReference>
<dbReference type="FunFam" id="2.60.40.60:FF:000140">
    <property type="entry name" value="Dachsous cadherin-related 1"/>
    <property type="match status" value="1"/>
</dbReference>
<feature type="domain" description="Cadherin" evidence="15">
    <location>
        <begin position="883"/>
        <end position="969"/>
    </location>
</feature>
<accession>A0AAJ7T8N8</accession>
<dbReference type="FunFam" id="2.60.40.60:FF:000102">
    <property type="entry name" value="Dachsous cadherin-related 1b"/>
    <property type="match status" value="1"/>
</dbReference>
<keyword evidence="16" id="KW-1185">Reference proteome</keyword>
<feature type="domain" description="Cadherin" evidence="15">
    <location>
        <begin position="1409"/>
        <end position="1519"/>
    </location>
</feature>
<evidence type="ECO:0000256" key="13">
    <source>
        <dbReference type="SAM" id="Phobius"/>
    </source>
</evidence>
<dbReference type="PANTHER" id="PTHR24026">
    <property type="entry name" value="FAT ATYPICAL CADHERIN-RELATED"/>
    <property type="match status" value="1"/>
</dbReference>
<keyword evidence="4 14" id="KW-0732">Signal</keyword>
<keyword evidence="5" id="KW-0677">Repeat</keyword>
<keyword evidence="8 13" id="KW-1133">Transmembrane helix</keyword>
<feature type="domain" description="Cadherin" evidence="15">
    <location>
        <begin position="1738"/>
        <end position="1834"/>
    </location>
</feature>
<feature type="domain" description="Cadherin" evidence="15">
    <location>
        <begin position="129"/>
        <end position="238"/>
    </location>
</feature>
<feature type="domain" description="Cadherin" evidence="15">
    <location>
        <begin position="239"/>
        <end position="345"/>
    </location>
</feature>
<evidence type="ECO:0000313" key="16">
    <source>
        <dbReference type="Proteomes" id="UP001318040"/>
    </source>
</evidence>
<feature type="domain" description="Cadherin" evidence="15">
    <location>
        <begin position="350"/>
        <end position="455"/>
    </location>
</feature>
<evidence type="ECO:0000256" key="7">
    <source>
        <dbReference type="ARBA" id="ARBA00022889"/>
    </source>
</evidence>
<evidence type="ECO:0000256" key="1">
    <source>
        <dbReference type="ARBA" id="ARBA00004251"/>
    </source>
</evidence>
<dbReference type="GO" id="GO:0007156">
    <property type="term" value="P:homophilic cell adhesion via plasma membrane adhesion molecules"/>
    <property type="evidence" value="ECO:0007669"/>
    <property type="project" value="InterPro"/>
</dbReference>
<dbReference type="FunFam" id="2.60.40.60:FF:000080">
    <property type="entry name" value="FAT atypical cadherin 1"/>
    <property type="match status" value="1"/>
</dbReference>
<feature type="compositionally biased region" description="Polar residues" evidence="12">
    <location>
        <begin position="793"/>
        <end position="803"/>
    </location>
</feature>
<dbReference type="GO" id="GO:0005886">
    <property type="term" value="C:plasma membrane"/>
    <property type="evidence" value="ECO:0007669"/>
    <property type="project" value="UniProtKB-SubCell"/>
</dbReference>
<feature type="signal peptide" evidence="14">
    <location>
        <begin position="1"/>
        <end position="30"/>
    </location>
</feature>
<name>A0AAJ7T8N8_PETMA</name>
<keyword evidence="7" id="KW-0130">Cell adhesion</keyword>